<feature type="region of interest" description="Disordered" evidence="1">
    <location>
        <begin position="1"/>
        <end position="20"/>
    </location>
</feature>
<accession>A0A1J5QR69</accession>
<organism evidence="2">
    <name type="scientific">mine drainage metagenome</name>
    <dbReference type="NCBI Taxonomy" id="410659"/>
    <lineage>
        <taxon>unclassified sequences</taxon>
        <taxon>metagenomes</taxon>
        <taxon>ecological metagenomes</taxon>
    </lineage>
</organism>
<proteinExistence type="predicted"/>
<evidence type="ECO:0000313" key="2">
    <source>
        <dbReference type="EMBL" id="OIQ82396.1"/>
    </source>
</evidence>
<feature type="region of interest" description="Disordered" evidence="1">
    <location>
        <begin position="96"/>
        <end position="127"/>
    </location>
</feature>
<dbReference type="AlphaFoldDB" id="A0A1J5QR69"/>
<sequence>MQLPAGKRQHQLARSGGQHQAFALQRPQLVVGAGDAQPARRVDADDAAGRAQRHARRALQLAAQRLRHRAALRAHVAAPDLAAGLAALVDDADRRAVARRGRRGSQSGGAGTDHQQVVSLRFSGHRW</sequence>
<evidence type="ECO:0000256" key="1">
    <source>
        <dbReference type="SAM" id="MobiDB-lite"/>
    </source>
</evidence>
<dbReference type="EMBL" id="MLJW01000810">
    <property type="protein sequence ID" value="OIQ82396.1"/>
    <property type="molecule type" value="Genomic_DNA"/>
</dbReference>
<protein>
    <submittedName>
        <fullName evidence="2">Uncharacterized protein</fullName>
    </submittedName>
</protein>
<reference evidence="2" key="1">
    <citation type="submission" date="2016-10" db="EMBL/GenBank/DDBJ databases">
        <title>Sequence of Gallionella enrichment culture.</title>
        <authorList>
            <person name="Poehlein A."/>
            <person name="Muehling M."/>
            <person name="Daniel R."/>
        </authorList>
    </citation>
    <scope>NUCLEOTIDE SEQUENCE</scope>
</reference>
<gene>
    <name evidence="2" type="ORF">GALL_358290</name>
</gene>
<comment type="caution">
    <text evidence="2">The sequence shown here is derived from an EMBL/GenBank/DDBJ whole genome shotgun (WGS) entry which is preliminary data.</text>
</comment>
<name>A0A1J5QR69_9ZZZZ</name>